<accession>A0A932CQA5</accession>
<feature type="non-terminal residue" evidence="1">
    <location>
        <position position="52"/>
    </location>
</feature>
<name>A0A932CQA5_UNCTE</name>
<protein>
    <submittedName>
        <fullName evidence="1">Alkaline phosphatase family protein</fullName>
    </submittedName>
</protein>
<organism evidence="1 2">
    <name type="scientific">Tectimicrobiota bacterium</name>
    <dbReference type="NCBI Taxonomy" id="2528274"/>
    <lineage>
        <taxon>Bacteria</taxon>
        <taxon>Pseudomonadati</taxon>
        <taxon>Nitrospinota/Tectimicrobiota group</taxon>
        <taxon>Candidatus Tectimicrobiota</taxon>
    </lineage>
</organism>
<gene>
    <name evidence="1" type="ORF">HYY20_10620</name>
</gene>
<dbReference type="InterPro" id="IPR017850">
    <property type="entry name" value="Alkaline_phosphatase_core_sf"/>
</dbReference>
<dbReference type="Gene3D" id="3.40.720.10">
    <property type="entry name" value="Alkaline Phosphatase, subunit A"/>
    <property type="match status" value="1"/>
</dbReference>
<reference evidence="1" key="1">
    <citation type="submission" date="2020-07" db="EMBL/GenBank/DDBJ databases">
        <title>Huge and variable diversity of episymbiotic CPR bacteria and DPANN archaea in groundwater ecosystems.</title>
        <authorList>
            <person name="He C.Y."/>
            <person name="Keren R."/>
            <person name="Whittaker M."/>
            <person name="Farag I.F."/>
            <person name="Doudna J."/>
            <person name="Cate J.H.D."/>
            <person name="Banfield J.F."/>
        </authorList>
    </citation>
    <scope>NUCLEOTIDE SEQUENCE</scope>
    <source>
        <strain evidence="1">NC_groundwater_672_Ag_B-0.1um_62_36</strain>
    </source>
</reference>
<proteinExistence type="predicted"/>
<dbReference type="EMBL" id="JACPRF010000326">
    <property type="protein sequence ID" value="MBI2877324.1"/>
    <property type="molecule type" value="Genomic_DNA"/>
</dbReference>
<dbReference type="Proteomes" id="UP000769766">
    <property type="component" value="Unassembled WGS sequence"/>
</dbReference>
<evidence type="ECO:0000313" key="2">
    <source>
        <dbReference type="Proteomes" id="UP000769766"/>
    </source>
</evidence>
<comment type="caution">
    <text evidence="1">The sequence shown here is derived from an EMBL/GenBank/DDBJ whole genome shotgun (WGS) entry which is preliminary data.</text>
</comment>
<evidence type="ECO:0000313" key="1">
    <source>
        <dbReference type="EMBL" id="MBI2877324.1"/>
    </source>
</evidence>
<sequence length="52" mass="5439">MKKEAQAGRKPRALVIGLDGASFDVLDPLLKEGRLPHLAGLIKAGTSGELLS</sequence>
<dbReference type="SUPFAM" id="SSF53649">
    <property type="entry name" value="Alkaline phosphatase-like"/>
    <property type="match status" value="1"/>
</dbReference>
<dbReference type="AlphaFoldDB" id="A0A932CQA5"/>